<dbReference type="InterPro" id="IPR040086">
    <property type="entry name" value="MJ0683-like"/>
</dbReference>
<evidence type="ECO:0000313" key="6">
    <source>
        <dbReference type="Proteomes" id="UP000261023"/>
    </source>
</evidence>
<comment type="caution">
    <text evidence="5">The sequence shown here is derived from an EMBL/GenBank/DDBJ whole genome shotgun (WGS) entry which is preliminary data.</text>
</comment>
<evidence type="ECO:0000259" key="4">
    <source>
        <dbReference type="Pfam" id="PF04055"/>
    </source>
</evidence>
<reference evidence="5 6" key="1">
    <citation type="submission" date="2018-08" db="EMBL/GenBank/DDBJ databases">
        <title>A genome reference for cultivated species of the human gut microbiota.</title>
        <authorList>
            <person name="Zou Y."/>
            <person name="Xue W."/>
            <person name="Luo G."/>
        </authorList>
    </citation>
    <scope>NUCLEOTIDE SEQUENCE [LARGE SCALE GENOMIC DNA]</scope>
    <source>
        <strain evidence="5 6">AF19-13AC</strain>
    </source>
</reference>
<protein>
    <submittedName>
        <fullName evidence="5">Radical SAM protein</fullName>
    </submittedName>
</protein>
<evidence type="ECO:0000256" key="3">
    <source>
        <dbReference type="ARBA" id="ARBA00023014"/>
    </source>
</evidence>
<keyword evidence="1" id="KW-0479">Metal-binding</keyword>
<dbReference type="GO" id="GO:0051536">
    <property type="term" value="F:iron-sulfur cluster binding"/>
    <property type="evidence" value="ECO:0007669"/>
    <property type="project" value="UniProtKB-KW"/>
</dbReference>
<dbReference type="CDD" id="cd01335">
    <property type="entry name" value="Radical_SAM"/>
    <property type="match status" value="1"/>
</dbReference>
<dbReference type="GO" id="GO:0046872">
    <property type="term" value="F:metal ion binding"/>
    <property type="evidence" value="ECO:0007669"/>
    <property type="project" value="UniProtKB-KW"/>
</dbReference>
<feature type="domain" description="Radical SAM core" evidence="4">
    <location>
        <begin position="5"/>
        <end position="152"/>
    </location>
</feature>
<gene>
    <name evidence="5" type="ORF">DWX31_19530</name>
</gene>
<dbReference type="InterPro" id="IPR058240">
    <property type="entry name" value="rSAM_sf"/>
</dbReference>
<dbReference type="GO" id="GO:0003824">
    <property type="term" value="F:catalytic activity"/>
    <property type="evidence" value="ECO:0007669"/>
    <property type="project" value="InterPro"/>
</dbReference>
<evidence type="ECO:0000256" key="2">
    <source>
        <dbReference type="ARBA" id="ARBA00023004"/>
    </source>
</evidence>
<dbReference type="Gene3D" id="3.80.30.30">
    <property type="match status" value="1"/>
</dbReference>
<dbReference type="Proteomes" id="UP000261023">
    <property type="component" value="Unassembled WGS sequence"/>
</dbReference>
<evidence type="ECO:0000313" key="5">
    <source>
        <dbReference type="EMBL" id="RGD69050.1"/>
    </source>
</evidence>
<accession>A0A3E3DID2</accession>
<name>A0A3E3DID2_9FIRM</name>
<dbReference type="PANTHER" id="PTHR43432">
    <property type="entry name" value="SLR0285 PROTEIN"/>
    <property type="match status" value="1"/>
</dbReference>
<dbReference type="PANTHER" id="PTHR43432:SF4">
    <property type="entry name" value="RADICAL SAM CORE DOMAIN-CONTAINING PROTEIN"/>
    <property type="match status" value="1"/>
</dbReference>
<organism evidence="5 6">
    <name type="scientific">Hungatella hathewayi</name>
    <dbReference type="NCBI Taxonomy" id="154046"/>
    <lineage>
        <taxon>Bacteria</taxon>
        <taxon>Bacillati</taxon>
        <taxon>Bacillota</taxon>
        <taxon>Clostridia</taxon>
        <taxon>Lachnospirales</taxon>
        <taxon>Lachnospiraceae</taxon>
        <taxon>Hungatella</taxon>
    </lineage>
</organism>
<keyword evidence="2" id="KW-0408">Iron</keyword>
<dbReference type="InterPro" id="IPR007197">
    <property type="entry name" value="rSAM"/>
</dbReference>
<dbReference type="Pfam" id="PF04055">
    <property type="entry name" value="Radical_SAM"/>
    <property type="match status" value="1"/>
</dbReference>
<dbReference type="SFLD" id="SFLDS00029">
    <property type="entry name" value="Radical_SAM"/>
    <property type="match status" value="1"/>
</dbReference>
<dbReference type="SFLD" id="SFLDG01084">
    <property type="entry name" value="Uncharacterised_Radical_SAM_Su"/>
    <property type="match status" value="1"/>
</dbReference>
<dbReference type="EMBL" id="QTJW01000013">
    <property type="protein sequence ID" value="RGD69050.1"/>
    <property type="molecule type" value="Genomic_DNA"/>
</dbReference>
<dbReference type="SUPFAM" id="SSF102114">
    <property type="entry name" value="Radical SAM enzymes"/>
    <property type="match status" value="1"/>
</dbReference>
<sequence>MDTYGCGCQHDCDYCYARSLLSFRGFWNPSAPSIADIDKIKRKIRKIPPGTILRMGGMTDCFQPFEAEHHVTYETICEMNRCGVGYLIVTKSHLIAQPEYLEILDKDLAHIQITVTTLDDNKALTYEKASIPSKRVEAIKKLQSAGYDVSIRLSPLIEDFMDFDSLNSLGINRCVVEFLRVNSWIKSWLHDVDFSGYRLKQGGYCHLPLEKKMEIIKKIRIPEITVCEDVTEHYEYWRDNFNPNKDDCCNLRLHNG</sequence>
<dbReference type="AlphaFoldDB" id="A0A3E3DID2"/>
<evidence type="ECO:0000256" key="1">
    <source>
        <dbReference type="ARBA" id="ARBA00022723"/>
    </source>
</evidence>
<proteinExistence type="predicted"/>
<keyword evidence="3" id="KW-0411">Iron-sulfur</keyword>